<dbReference type="PROSITE" id="PS00198">
    <property type="entry name" value="4FE4S_FER_1"/>
    <property type="match status" value="1"/>
</dbReference>
<dbReference type="Proteomes" id="UP001222800">
    <property type="component" value="Chromosome"/>
</dbReference>
<evidence type="ECO:0000313" key="6">
    <source>
        <dbReference type="Proteomes" id="UP001222800"/>
    </source>
</evidence>
<gene>
    <name evidence="5" type="primary">asrA</name>
    <name evidence="5" type="ORF">P4S50_03615</name>
</gene>
<feature type="domain" description="4Fe-4S ferredoxin-type" evidence="4">
    <location>
        <begin position="297"/>
        <end position="325"/>
    </location>
</feature>
<dbReference type="PANTHER" id="PTHR40447">
    <property type="entry name" value="ANAEROBIC SULFITE REDUCTASE SUBUNIT A"/>
    <property type="match status" value="1"/>
</dbReference>
<dbReference type="EMBL" id="CP120733">
    <property type="protein sequence ID" value="WFD11177.1"/>
    <property type="molecule type" value="Genomic_DNA"/>
</dbReference>
<evidence type="ECO:0000256" key="3">
    <source>
        <dbReference type="ARBA" id="ARBA00023014"/>
    </source>
</evidence>
<organism evidence="5 6">
    <name type="scientific">Tepidibacter hydrothermalis</name>
    <dbReference type="NCBI Taxonomy" id="3036126"/>
    <lineage>
        <taxon>Bacteria</taxon>
        <taxon>Bacillati</taxon>
        <taxon>Bacillota</taxon>
        <taxon>Clostridia</taxon>
        <taxon>Peptostreptococcales</taxon>
        <taxon>Peptostreptococcaceae</taxon>
        <taxon>Tepidibacter</taxon>
    </lineage>
</organism>
<dbReference type="InterPro" id="IPR017900">
    <property type="entry name" value="4Fe4S_Fe_S_CS"/>
</dbReference>
<evidence type="ECO:0000259" key="4">
    <source>
        <dbReference type="PROSITE" id="PS51379"/>
    </source>
</evidence>
<name>A0ABY8EE30_9FIRM</name>
<reference evidence="5 6" key="1">
    <citation type="submission" date="2023-03" db="EMBL/GenBank/DDBJ databases">
        <title>Complete genome sequence of Tepidibacter sp. SWIR-1, isolated from a deep-sea hydrothermal vent.</title>
        <authorList>
            <person name="Li X."/>
        </authorList>
    </citation>
    <scope>NUCLEOTIDE SEQUENCE [LARGE SCALE GENOMIC DNA]</scope>
    <source>
        <strain evidence="5 6">SWIR-1</strain>
    </source>
</reference>
<feature type="domain" description="4Fe-4S ferredoxin-type" evidence="4">
    <location>
        <begin position="215"/>
        <end position="246"/>
    </location>
</feature>
<sequence>MGFEITNKDFNKILESLKDEYKIYAPKRFYKRGRFSDTDLIRYDEIKTIEEIEYKEKSQYSPKEVIYPITQTLFYFNEDEFKESTVSEKKILIFLRSCDINGMRRLDTIFLENGPYKDVYYQRLREKVKFVLIECSESFDNCFCVSMNSNKADNYDIGIRFEDNKVTCEVKDDELKKIFEAFGDKVEFELDYVKENKFKVEVPNKDDLSVEFFNNKVWEEYSKRCIACGRCNTVCMTCSCFTTQDIAYEENPSSGERRRVWAGCHIDKFTNMAGGHEFRKDYGSRMRFKTMHKIYDYNKRFGENMCVGCGRCDDQCPQYISFAQCINKVSETLKKGEATNE</sequence>
<keyword evidence="1" id="KW-0479">Metal-binding</keyword>
<accession>A0ABY8EE30</accession>
<dbReference type="InterPro" id="IPR014259">
    <property type="entry name" value="Sulphite_reductase_A"/>
</dbReference>
<dbReference type="RefSeq" id="WP_277733164.1">
    <property type="nucleotide sequence ID" value="NZ_CP120733.1"/>
</dbReference>
<keyword evidence="6" id="KW-1185">Reference proteome</keyword>
<protein>
    <submittedName>
        <fullName evidence="5">Anaerobic sulfite reductase subunit AsrA</fullName>
    </submittedName>
</protein>
<dbReference type="PANTHER" id="PTHR40447:SF1">
    <property type="entry name" value="ANAEROBIC SULFITE REDUCTASE SUBUNIT A"/>
    <property type="match status" value="1"/>
</dbReference>
<keyword evidence="3" id="KW-0411">Iron-sulfur</keyword>
<evidence type="ECO:0000256" key="2">
    <source>
        <dbReference type="ARBA" id="ARBA00023004"/>
    </source>
</evidence>
<evidence type="ECO:0000313" key="5">
    <source>
        <dbReference type="EMBL" id="WFD11177.1"/>
    </source>
</evidence>
<evidence type="ECO:0000256" key="1">
    <source>
        <dbReference type="ARBA" id="ARBA00022723"/>
    </source>
</evidence>
<dbReference type="PROSITE" id="PS51379">
    <property type="entry name" value="4FE4S_FER_2"/>
    <property type="match status" value="2"/>
</dbReference>
<dbReference type="SUPFAM" id="SSF46548">
    <property type="entry name" value="alpha-helical ferredoxin"/>
    <property type="match status" value="1"/>
</dbReference>
<dbReference type="NCBIfam" id="TIGR02910">
    <property type="entry name" value="sulfite_red_A"/>
    <property type="match status" value="1"/>
</dbReference>
<dbReference type="InterPro" id="IPR017896">
    <property type="entry name" value="4Fe4S_Fe-S-bd"/>
</dbReference>
<proteinExistence type="predicted"/>
<dbReference type="Pfam" id="PF17179">
    <property type="entry name" value="Fer4_22"/>
    <property type="match status" value="1"/>
</dbReference>
<keyword evidence="2" id="KW-0408">Iron</keyword>